<comment type="caution">
    <text evidence="1">The sequence shown here is derived from an EMBL/GenBank/DDBJ whole genome shotgun (WGS) entry which is preliminary data.</text>
</comment>
<sequence length="71" mass="8260">MKDLTSHYSGIKLATVSQRIQINWVRNVLSRTDVIRTEISTPPSLTSFKCDTQFFAMKDIVYLQLLRERPT</sequence>
<dbReference type="EMBL" id="JAHQIW010003945">
    <property type="protein sequence ID" value="KAJ1360712.1"/>
    <property type="molecule type" value="Genomic_DNA"/>
</dbReference>
<name>A0AAD5N3F7_PARTN</name>
<reference evidence="1" key="1">
    <citation type="submission" date="2021-06" db="EMBL/GenBank/DDBJ databases">
        <title>Parelaphostrongylus tenuis whole genome reference sequence.</title>
        <authorList>
            <person name="Garwood T.J."/>
            <person name="Larsen P.A."/>
            <person name="Fountain-Jones N.M."/>
            <person name="Garbe J.R."/>
            <person name="Macchietto M.G."/>
            <person name="Kania S.A."/>
            <person name="Gerhold R.W."/>
            <person name="Richards J.E."/>
            <person name="Wolf T.M."/>
        </authorList>
    </citation>
    <scope>NUCLEOTIDE SEQUENCE</scope>
    <source>
        <strain evidence="1">MNPRO001-30</strain>
        <tissue evidence="1">Meninges</tissue>
    </source>
</reference>
<gene>
    <name evidence="1" type="ORF">KIN20_019754</name>
</gene>
<evidence type="ECO:0000313" key="2">
    <source>
        <dbReference type="Proteomes" id="UP001196413"/>
    </source>
</evidence>
<keyword evidence="2" id="KW-1185">Reference proteome</keyword>
<dbReference type="Proteomes" id="UP001196413">
    <property type="component" value="Unassembled WGS sequence"/>
</dbReference>
<dbReference type="AlphaFoldDB" id="A0AAD5N3F7"/>
<accession>A0AAD5N3F7</accession>
<evidence type="ECO:0000313" key="1">
    <source>
        <dbReference type="EMBL" id="KAJ1360712.1"/>
    </source>
</evidence>
<organism evidence="1 2">
    <name type="scientific">Parelaphostrongylus tenuis</name>
    <name type="common">Meningeal worm</name>
    <dbReference type="NCBI Taxonomy" id="148309"/>
    <lineage>
        <taxon>Eukaryota</taxon>
        <taxon>Metazoa</taxon>
        <taxon>Ecdysozoa</taxon>
        <taxon>Nematoda</taxon>
        <taxon>Chromadorea</taxon>
        <taxon>Rhabditida</taxon>
        <taxon>Rhabditina</taxon>
        <taxon>Rhabditomorpha</taxon>
        <taxon>Strongyloidea</taxon>
        <taxon>Metastrongylidae</taxon>
        <taxon>Parelaphostrongylus</taxon>
    </lineage>
</organism>
<proteinExistence type="predicted"/>
<protein>
    <submittedName>
        <fullName evidence="1">Uncharacterized protein</fullName>
    </submittedName>
</protein>